<dbReference type="Pfam" id="PF08016">
    <property type="entry name" value="PKD_channel"/>
    <property type="match status" value="1"/>
</dbReference>
<dbReference type="GeneTree" id="ENSGT00940000164905"/>
<dbReference type="PROSITE" id="PS50095">
    <property type="entry name" value="PLAT"/>
    <property type="match status" value="1"/>
</dbReference>
<dbReference type="InterPro" id="IPR046791">
    <property type="entry name" value="Polycystin_dom"/>
</dbReference>
<dbReference type="InterPro" id="IPR046338">
    <property type="entry name" value="GAIN_dom_sf"/>
</dbReference>
<dbReference type="PROSITE" id="PS50221">
    <property type="entry name" value="GAIN_B"/>
    <property type="match status" value="1"/>
</dbReference>
<feature type="transmembrane region" description="Helical" evidence="14">
    <location>
        <begin position="1651"/>
        <end position="1671"/>
    </location>
</feature>
<feature type="transmembrane region" description="Helical" evidence="14">
    <location>
        <begin position="1740"/>
        <end position="1759"/>
    </location>
</feature>
<keyword evidence="8 14" id="KW-0472">Membrane</keyword>
<evidence type="ECO:0000256" key="7">
    <source>
        <dbReference type="ARBA" id="ARBA00022989"/>
    </source>
</evidence>
<feature type="transmembrane region" description="Helical" evidence="14">
    <location>
        <begin position="1409"/>
        <end position="1431"/>
    </location>
</feature>
<feature type="transmembrane region" description="Helical" evidence="14">
    <location>
        <begin position="1839"/>
        <end position="1864"/>
    </location>
</feature>
<dbReference type="PANTHER" id="PTHR10877">
    <property type="entry name" value="POLYCYSTIN FAMILY MEMBER"/>
    <property type="match status" value="1"/>
</dbReference>
<feature type="transmembrane region" description="Helical" evidence="14">
    <location>
        <begin position="1005"/>
        <end position="1024"/>
    </location>
</feature>
<dbReference type="InterPro" id="IPR016187">
    <property type="entry name" value="CTDL_fold"/>
</dbReference>
<dbReference type="SUPFAM" id="SSF49723">
    <property type="entry name" value="Lipase/lipooxygenase domain (PLAT/LH2 domain)"/>
    <property type="match status" value="1"/>
</dbReference>
<comment type="similarity">
    <text evidence="2">Belongs to the polycystin family.</text>
</comment>
<dbReference type="PANTHER" id="PTHR10877:SF134">
    <property type="entry name" value="POLYCYSTIN-1-LIKE PROTEIN 2"/>
    <property type="match status" value="1"/>
</dbReference>
<sequence>MADAVFSVMLLMSFSLNAVSYAQDLTDISCPDSQEAFDGSCYELVALQRPFLNAESWCERGGGHLAFILNDETQQFLQKHLDPGKDWWLGLAPAAPNLTLDSTAGSLSWLDGSDISYNNWVTDPHADSACGHVLRNSGFQWEAKVNCSQDLNFICQFDSGRSIACDGLNATLQCGSGQVIEIDDSFYGRKTIHYCKSKETLSPASSKEDCSWIDVVDPVKGHCHGLQACQAIADVGTFGEPCPELGSYLSVEYHCKDGMIRKLAAVSDNVNITVKWLLHPFEGNLTCTLNAGDGHNIDSYTPEEVDSSVMHKYSKPGVFTVGVECTTSDWHVTAQRVITIQESVGEFGVITCYSQNLSTEGTACQALYGTTLQLHVVLEAGTNVNLEIQSRGTVVANFSSVEGAMGHNITVSAEVTEQLGPGCHDVTLHASNAVTPAGVSTELRLCLVEPVDGLKASAVAEEDACPLDTSDLALSVSLERGAPAELLFSLASPWDNRTETREMLNASLQDYHFSDPIRGKTDPGFAMYTFPILSVAPTAAPSTTTSQITSVAAPDPSPSCVISPLSGTVLDTFDISCKTSFPCTANNCLYCLKTKQEANITGTVGSVSLTKLDGTTIPVENLPNEIEVRPTHPLDINSHLNKIVYLFTTPSENISFKLLLGFGGYPSEEDHVAQIQMPLEGSPEEESYIWVLGPEERKGHVGLHYLVVKPIVGAGVTSINATVSVSSIAAQCKFWNDSTSAWSENGCRVGPLTTSLVTQCLCNHLTLFGSSFFVMPNMVDVSRTAELFATFTTNPVVVCFVGAIFVVYLLVAIWARRKDIQDLAKVKITVLDDNDPFAEYRYMLTVNTGHRRGASTSSQVAVTLQGEEGESEPHHLTDSEKPVFERGGMDMFLLTTPFSIGELQSIRVWHDNSGEHPAWYINKVMVQDLETGQKWHFLCNSWLSIDMGECTLDKVFPVATETDLKKFSNLFFMKTAKDFRDGHIWFSVISRPPCSTFTRVQRVSCCFSLLLCTMLTSIMFWGIPTDPSEQTMDLGHIEFTWQQVMIGFQSSIIMFPINVLIVSIFRNTRPRQRTAQTDASKQGNNVFEKSYCFAVCATLTLTLFLSSFQDIKRIAQSLSKAMKSPLPALELRSGQPADINTLLSLVEDIIRKQNRVGGEFYSDASKKEASMILTLGAVNLQETNLCGSPEKTADGVQKMSSNSQYLYRQLRHVEKELCLLGASRFPDPGGYSRAVQQVQGMKGLLEYHLPSSSQPPCPSSPEESLHGDGGAKGKCCQGGLPWWFVFVGWTLVVATSGVSGYFTMMYGLTYGKDRSISWLISMVVSFVESLFITQPLKVLGFAAFFALVLKKVDQEEYGEPQVEDTRRTSGMFSVKTRVSRRDSNCSFYQPPPPTDIERMKSNMIKEQKVYALIKEILAYAGFMWMLLLVAYGQRDPNAYFLSRHIQRSFSQGISDTMSIGDVFVWANTSLLKNIFGSHAGFITDGNSKLVGNARLRQVRVQNNTCQIDKSMRSGVPDCHAPYSWDVEDMGSYGPSWGPSGSDNASEGLSSPWKYQSQARLKALPLWGSVRLYRGGGFVVDLVASIQNSTRTLGYLFDNTWLDVYTQALFVEFTVYNANVNLFCLVTLMLETTGIGKSHLQTIRLYQSAGGLHIFVMASEAIYFLFIFYYMVIQGKLMKQHSWAYFRNKWNLLELAIILLSWSALSVFIKRTLLGNRDMSYYQTHKNQFPSFHETATADAVLGYLIAFLVLLATIKLWHLMRLNPKLHMITATLQRAWTDISGFLVVITIMFLAYSIASNLLYGWKMYSYRTLLDSALTMVSLQLGIFNYDEVLNYNPLLGGFLIGSCIVFMTFVVLNLFISVILECFSSSLTIVDLMLMKLCSLFGIKFKTKGGPSQDTVVSSSSKNGVSMISSIV</sequence>
<feature type="transmembrane region" description="Helical" evidence="14">
    <location>
        <begin position="1044"/>
        <end position="1065"/>
    </location>
</feature>
<dbReference type="Pfam" id="PF02140">
    <property type="entry name" value="SUEL_Lectin"/>
    <property type="match status" value="1"/>
</dbReference>
<dbReference type="CDD" id="cd22831">
    <property type="entry name" value="Gal_Rha_Lectin_PKD1L2"/>
    <property type="match status" value="1"/>
</dbReference>
<evidence type="ECO:0000256" key="12">
    <source>
        <dbReference type="PROSITE-ProRule" id="PRU00152"/>
    </source>
</evidence>
<feature type="transmembrane region" description="Helical" evidence="14">
    <location>
        <begin position="1780"/>
        <end position="1801"/>
    </location>
</feature>
<feature type="transmembrane region" description="Helical" evidence="14">
    <location>
        <begin position="1691"/>
        <end position="1708"/>
    </location>
</feature>
<dbReference type="InterPro" id="IPR000922">
    <property type="entry name" value="Lectin_gal-bd_dom"/>
</dbReference>
<evidence type="ECO:0000259" key="19">
    <source>
        <dbReference type="PROSITE" id="PS50228"/>
    </source>
</evidence>
<keyword evidence="21" id="KW-1185">Reference proteome</keyword>
<comment type="caution">
    <text evidence="12">Lacks conserved residue(s) required for the propagation of feature annotation.</text>
</comment>
<dbReference type="GO" id="GO:0005509">
    <property type="term" value="F:calcium ion binding"/>
    <property type="evidence" value="ECO:0007669"/>
    <property type="project" value="InterPro"/>
</dbReference>
<dbReference type="GO" id="GO:0030246">
    <property type="term" value="F:carbohydrate binding"/>
    <property type="evidence" value="ECO:0007669"/>
    <property type="project" value="UniProtKB-KW"/>
</dbReference>
<evidence type="ECO:0000256" key="15">
    <source>
        <dbReference type="SAM" id="SignalP"/>
    </source>
</evidence>
<dbReference type="PROSITE" id="PS50228">
    <property type="entry name" value="SUEL_LECTIN"/>
    <property type="match status" value="1"/>
</dbReference>
<dbReference type="Gene3D" id="2.60.120.740">
    <property type="match status" value="1"/>
</dbReference>
<dbReference type="PROSITE" id="PS50041">
    <property type="entry name" value="C_TYPE_LECTIN_2"/>
    <property type="match status" value="1"/>
</dbReference>
<dbReference type="InterPro" id="IPR016186">
    <property type="entry name" value="C-type_lectin-like/link_sf"/>
</dbReference>
<dbReference type="InterPro" id="IPR057244">
    <property type="entry name" value="GAIN_B"/>
</dbReference>
<evidence type="ECO:0000256" key="4">
    <source>
        <dbReference type="ARBA" id="ARBA00022729"/>
    </source>
</evidence>
<comment type="subcellular location">
    <subcellularLocation>
        <location evidence="1">Membrane</location>
        <topology evidence="1">Multi-pass membrane protein</topology>
    </subcellularLocation>
</comment>
<dbReference type="Proteomes" id="UP000694546">
    <property type="component" value="Chromosome 14"/>
</dbReference>
<dbReference type="Pfam" id="PF00059">
    <property type="entry name" value="Lectin_C"/>
    <property type="match status" value="1"/>
</dbReference>
<evidence type="ECO:0000256" key="13">
    <source>
        <dbReference type="SAM" id="MobiDB-lite"/>
    </source>
</evidence>
<keyword evidence="7 14" id="KW-1133">Transmembrane helix</keyword>
<keyword evidence="4 15" id="KW-0732">Signal</keyword>
<evidence type="ECO:0000256" key="11">
    <source>
        <dbReference type="PIRSR" id="PIRSR603915-2"/>
    </source>
</evidence>
<dbReference type="InterPro" id="IPR013122">
    <property type="entry name" value="PKD1_2_channel"/>
</dbReference>
<keyword evidence="6" id="KW-0677">Repeat</keyword>
<feature type="region of interest" description="Disordered" evidence="13">
    <location>
        <begin position="1249"/>
        <end position="1268"/>
    </location>
</feature>
<dbReference type="PRINTS" id="PR01433">
    <property type="entry name" value="POLYCYSTIN2"/>
</dbReference>
<proteinExistence type="inferred from homology"/>
<feature type="domain" description="PLAT" evidence="17">
    <location>
        <begin position="840"/>
        <end position="957"/>
    </location>
</feature>
<keyword evidence="10" id="KW-0325">Glycoprotein</keyword>
<evidence type="ECO:0000256" key="9">
    <source>
        <dbReference type="ARBA" id="ARBA00023157"/>
    </source>
</evidence>
<evidence type="ECO:0000256" key="5">
    <source>
        <dbReference type="ARBA" id="ARBA00022734"/>
    </source>
</evidence>
<dbReference type="InterPro" id="IPR001304">
    <property type="entry name" value="C-type_lectin-like"/>
</dbReference>
<dbReference type="Pfam" id="PF20519">
    <property type="entry name" value="Polycystin_dom"/>
    <property type="match status" value="1"/>
</dbReference>
<feature type="signal peptide" evidence="15">
    <location>
        <begin position="1"/>
        <end position="22"/>
    </location>
</feature>
<reference evidence="20" key="2">
    <citation type="submission" date="2025-09" db="UniProtKB">
        <authorList>
            <consortium name="Ensembl"/>
        </authorList>
    </citation>
    <scope>IDENTIFICATION</scope>
</reference>
<dbReference type="SUPFAM" id="SSF56436">
    <property type="entry name" value="C-type lectin-like"/>
    <property type="match status" value="1"/>
</dbReference>
<feature type="transmembrane region" description="Helical" evidence="14">
    <location>
        <begin position="1316"/>
        <end position="1349"/>
    </location>
</feature>
<dbReference type="InterPro" id="IPR051223">
    <property type="entry name" value="Polycystin"/>
</dbReference>
<evidence type="ECO:0000256" key="3">
    <source>
        <dbReference type="ARBA" id="ARBA00022692"/>
    </source>
</evidence>
<accession>A0A8C5BSP8</accession>
<dbReference type="InterPro" id="IPR003915">
    <property type="entry name" value="PKD_2"/>
</dbReference>
<feature type="disulfide bond" evidence="11">
    <location>
        <begin position="1505"/>
        <end position="1518"/>
    </location>
</feature>
<dbReference type="GO" id="GO:0005262">
    <property type="term" value="F:calcium channel activity"/>
    <property type="evidence" value="ECO:0007669"/>
    <property type="project" value="TreeGrafter"/>
</dbReference>
<dbReference type="GO" id="GO:0016020">
    <property type="term" value="C:membrane"/>
    <property type="evidence" value="ECO:0007669"/>
    <property type="project" value="UniProtKB-SubCell"/>
</dbReference>
<dbReference type="InterPro" id="IPR036392">
    <property type="entry name" value="PLAT/LH2_dom_sf"/>
</dbReference>
<evidence type="ECO:0000313" key="20">
    <source>
        <dbReference type="Ensembl" id="ENSGMOP00000052187.1"/>
    </source>
</evidence>
<evidence type="ECO:0000256" key="6">
    <source>
        <dbReference type="ARBA" id="ARBA00022737"/>
    </source>
</evidence>
<name>A0A8C5BSP8_GADMO</name>
<dbReference type="SMART" id="SM00308">
    <property type="entry name" value="LH2"/>
    <property type="match status" value="1"/>
</dbReference>
<dbReference type="InterPro" id="IPR043159">
    <property type="entry name" value="Lectin_gal-bd_sf"/>
</dbReference>
<evidence type="ECO:0000259" key="16">
    <source>
        <dbReference type="PROSITE" id="PS50041"/>
    </source>
</evidence>
<dbReference type="CDD" id="cd00037">
    <property type="entry name" value="CLECT"/>
    <property type="match status" value="1"/>
</dbReference>
<feature type="domain" description="GAIN-B" evidence="18">
    <location>
        <begin position="650"/>
        <end position="780"/>
    </location>
</feature>
<dbReference type="FunFam" id="1.10.287.70:FF:000086">
    <property type="entry name" value="Polycystic kidney disease 2"/>
    <property type="match status" value="1"/>
</dbReference>
<feature type="transmembrane region" description="Helical" evidence="14">
    <location>
        <begin position="795"/>
        <end position="815"/>
    </location>
</feature>
<dbReference type="Ensembl" id="ENSGMOT00000052274.1">
    <property type="protein sequence ID" value="ENSGMOP00000052187.1"/>
    <property type="gene ID" value="ENSGMOG00000002456.2"/>
</dbReference>
<dbReference type="Gene3D" id="2.60.220.50">
    <property type="match status" value="1"/>
</dbReference>
<dbReference type="Gene3D" id="2.60.60.20">
    <property type="entry name" value="PLAT/LH2 domain"/>
    <property type="match status" value="1"/>
</dbReference>
<keyword evidence="5" id="KW-0430">Lectin</keyword>
<feature type="transmembrane region" description="Helical" evidence="14">
    <location>
        <begin position="1282"/>
        <end position="1304"/>
    </location>
</feature>
<dbReference type="Pfam" id="PF01477">
    <property type="entry name" value="PLAT"/>
    <property type="match status" value="1"/>
</dbReference>
<feature type="domain" description="SUEL-type lectin" evidence="19">
    <location>
        <begin position="164"/>
        <end position="256"/>
    </location>
</feature>
<evidence type="ECO:0000313" key="21">
    <source>
        <dbReference type="Proteomes" id="UP000694546"/>
    </source>
</evidence>
<evidence type="ECO:0000256" key="10">
    <source>
        <dbReference type="ARBA" id="ARBA00023180"/>
    </source>
</evidence>
<dbReference type="InterPro" id="IPR042060">
    <property type="entry name" value="PLAT_polycystin1"/>
</dbReference>
<dbReference type="FunFam" id="2.60.60.20:FF:000008">
    <property type="entry name" value="Polycystic kidney disease 1-like 2, isoform CRA_a"/>
    <property type="match status" value="1"/>
</dbReference>
<evidence type="ECO:0000256" key="2">
    <source>
        <dbReference type="ARBA" id="ARBA00007200"/>
    </source>
</evidence>
<dbReference type="SMART" id="SM00303">
    <property type="entry name" value="GPS"/>
    <property type="match status" value="1"/>
</dbReference>
<keyword evidence="3 14" id="KW-0812">Transmembrane</keyword>
<keyword evidence="9" id="KW-1015">Disulfide bond</keyword>
<dbReference type="InterPro" id="IPR000203">
    <property type="entry name" value="GPS"/>
</dbReference>
<dbReference type="SMART" id="SM00034">
    <property type="entry name" value="CLECT"/>
    <property type="match status" value="1"/>
</dbReference>
<reference evidence="20" key="1">
    <citation type="submission" date="2025-08" db="UniProtKB">
        <authorList>
            <consortium name="Ensembl"/>
        </authorList>
    </citation>
    <scope>IDENTIFICATION</scope>
</reference>
<feature type="chain" id="PRO_5034515174" evidence="15">
    <location>
        <begin position="23"/>
        <end position="1916"/>
    </location>
</feature>
<dbReference type="Pfam" id="PF01825">
    <property type="entry name" value="GPS"/>
    <property type="match status" value="1"/>
</dbReference>
<evidence type="ECO:0000259" key="18">
    <source>
        <dbReference type="PROSITE" id="PS50221"/>
    </source>
</evidence>
<evidence type="ECO:0000256" key="8">
    <source>
        <dbReference type="ARBA" id="ARBA00023136"/>
    </source>
</evidence>
<evidence type="ECO:0000256" key="1">
    <source>
        <dbReference type="ARBA" id="ARBA00004141"/>
    </source>
</evidence>
<dbReference type="GO" id="GO:0050982">
    <property type="term" value="P:detection of mechanical stimulus"/>
    <property type="evidence" value="ECO:0007669"/>
    <property type="project" value="TreeGrafter"/>
</dbReference>
<protein>
    <submittedName>
        <fullName evidence="20">Polycystic kidney disease 1 like 2b</fullName>
    </submittedName>
</protein>
<evidence type="ECO:0000259" key="17">
    <source>
        <dbReference type="PROSITE" id="PS50095"/>
    </source>
</evidence>
<feature type="domain" description="C-type lectin" evidence="16">
    <location>
        <begin position="37"/>
        <end position="156"/>
    </location>
</feature>
<dbReference type="InterPro" id="IPR001024">
    <property type="entry name" value="PLAT/LH2_dom"/>
</dbReference>
<organism evidence="20 21">
    <name type="scientific">Gadus morhua</name>
    <name type="common">Atlantic cod</name>
    <dbReference type="NCBI Taxonomy" id="8049"/>
    <lineage>
        <taxon>Eukaryota</taxon>
        <taxon>Metazoa</taxon>
        <taxon>Chordata</taxon>
        <taxon>Craniata</taxon>
        <taxon>Vertebrata</taxon>
        <taxon>Euteleostomi</taxon>
        <taxon>Actinopterygii</taxon>
        <taxon>Neopterygii</taxon>
        <taxon>Teleostei</taxon>
        <taxon>Neoteleostei</taxon>
        <taxon>Acanthomorphata</taxon>
        <taxon>Zeiogadaria</taxon>
        <taxon>Gadariae</taxon>
        <taxon>Gadiformes</taxon>
        <taxon>Gadoidei</taxon>
        <taxon>Gadidae</taxon>
        <taxon>Gadus</taxon>
    </lineage>
</organism>
<dbReference type="Gene3D" id="3.10.100.10">
    <property type="entry name" value="Mannose-Binding Protein A, subunit A"/>
    <property type="match status" value="1"/>
</dbReference>
<evidence type="ECO:0000256" key="14">
    <source>
        <dbReference type="SAM" id="Phobius"/>
    </source>
</evidence>
<dbReference type="CDD" id="cd01752">
    <property type="entry name" value="PLAT_polycystin"/>
    <property type="match status" value="1"/>
</dbReference>